<sequence length="54" mass="6127">MSMFVFQYKLFILVPTLQSRRVNAIKLSQGEHAGSPLQPLNTRCFVGAYLRVCP</sequence>
<keyword evidence="2" id="KW-1185">Reference proteome</keyword>
<name>A0ABT7VUH2_9GAMM</name>
<accession>A0ABT7VUH2</accession>
<organism evidence="1 2">
    <name type="scientific">Candidatus Marithioploca araucensis</name>
    <dbReference type="NCBI Taxonomy" id="70273"/>
    <lineage>
        <taxon>Bacteria</taxon>
        <taxon>Pseudomonadati</taxon>
        <taxon>Pseudomonadota</taxon>
        <taxon>Gammaproteobacteria</taxon>
        <taxon>Thiotrichales</taxon>
        <taxon>Thiotrichaceae</taxon>
        <taxon>Candidatus Marithioploca</taxon>
    </lineage>
</organism>
<dbReference type="Proteomes" id="UP001171945">
    <property type="component" value="Unassembled WGS sequence"/>
</dbReference>
<protein>
    <submittedName>
        <fullName evidence="1">Uncharacterized protein</fullName>
    </submittedName>
</protein>
<dbReference type="EMBL" id="JAUCGM010000500">
    <property type="protein sequence ID" value="MDM8563192.1"/>
    <property type="molecule type" value="Genomic_DNA"/>
</dbReference>
<evidence type="ECO:0000313" key="1">
    <source>
        <dbReference type="EMBL" id="MDM8563192.1"/>
    </source>
</evidence>
<reference evidence="1" key="1">
    <citation type="submission" date="2023-06" db="EMBL/GenBank/DDBJ databases">
        <title>Uncultivated large filamentous bacteria from sulfidic sediments reveal new species and different genomic features in energy metabolism and defense.</title>
        <authorList>
            <person name="Fonseca A."/>
        </authorList>
    </citation>
    <scope>NUCLEOTIDE SEQUENCE</scope>
    <source>
        <strain evidence="1">HSG4</strain>
    </source>
</reference>
<gene>
    <name evidence="1" type="ORF">QUF54_07550</name>
</gene>
<evidence type="ECO:0000313" key="2">
    <source>
        <dbReference type="Proteomes" id="UP001171945"/>
    </source>
</evidence>
<comment type="caution">
    <text evidence="1">The sequence shown here is derived from an EMBL/GenBank/DDBJ whole genome shotgun (WGS) entry which is preliminary data.</text>
</comment>
<proteinExistence type="predicted"/>